<protein>
    <recommendedName>
        <fullName evidence="2">DUF4350 domain-containing protein</fullName>
    </recommendedName>
</protein>
<evidence type="ECO:0000313" key="4">
    <source>
        <dbReference type="Proteomes" id="UP000182057"/>
    </source>
</evidence>
<accession>A0A1D3UHD2</accession>
<dbReference type="Pfam" id="PF14258">
    <property type="entry name" value="DUF4350"/>
    <property type="match status" value="1"/>
</dbReference>
<gene>
    <name evidence="3" type="ORF">TFUB20_00701</name>
</gene>
<dbReference type="EMBL" id="FMMM01000026">
    <property type="protein sequence ID" value="SCQ19438.1"/>
    <property type="molecule type" value="Genomic_DNA"/>
</dbReference>
<keyword evidence="1" id="KW-0812">Transmembrane</keyword>
<sequence>MLCVSYNGKSGKEGRSMKGSKRYFVILGVFMVLAFVFQYYSPKPFRWTPTFYHNDRQPFGCYVFDEVVGTSVVAYEVQNRSLYEIYMASVDTFRLWQEQSDFLMEDETFSAEETEEYFEEDASDDEYDTIYFDEDDSLISVRDAEEDAFDLPKPELLPEAGRRAILVVEERLLMQPIDVKALYGLLRQGNKVMLCASWFSGALCDSLRFSTEHDAVLGYVRYFERSVKQTRERDSLYWGVDTLHAEAIYEVYPQTHSSYLNTGDDTLKIKAQELRSEHDTLARPRSDKMRCDSSGVLVCDGQGRPVAIRAHIGEGELFLVTTPLLFTNYGMLDGNNASYIFRLLSCMGAGTLPLIRLESYGEGAQESGSLFRFFLKHSPLRWALYTTMLTLLLFMFFTARRRQRVIPVVQPPANGMLRFAQLIGHLYYQRKDYKEMIKKKYLYFCTEAKRLHGLDLQSGEPAETLNGRLARKMGLPAEELWPAFRELNELLHNDTPADEAAMIRHIDRINEWKSKLD</sequence>
<keyword evidence="1" id="KW-1133">Transmembrane helix</keyword>
<reference evidence="3 4" key="1">
    <citation type="submission" date="2016-09" db="EMBL/GenBank/DDBJ databases">
        <authorList>
            <person name="Capua I."/>
            <person name="De Benedictis P."/>
            <person name="Joannis T."/>
            <person name="Lombin L.H."/>
            <person name="Cattoli G."/>
        </authorList>
    </citation>
    <scope>NUCLEOTIDE SEQUENCE [LARGE SCALE GENOMIC DNA]</scope>
    <source>
        <strain evidence="3 4">UB20</strain>
    </source>
</reference>
<feature type="transmembrane region" description="Helical" evidence="1">
    <location>
        <begin position="23"/>
        <end position="40"/>
    </location>
</feature>
<evidence type="ECO:0000313" key="3">
    <source>
        <dbReference type="EMBL" id="SCQ19438.1"/>
    </source>
</evidence>
<organism evidence="3 4">
    <name type="scientific">Tannerella forsythia</name>
    <name type="common">Bacteroides forsythus</name>
    <dbReference type="NCBI Taxonomy" id="28112"/>
    <lineage>
        <taxon>Bacteria</taxon>
        <taxon>Pseudomonadati</taxon>
        <taxon>Bacteroidota</taxon>
        <taxon>Bacteroidia</taxon>
        <taxon>Bacteroidales</taxon>
        <taxon>Tannerellaceae</taxon>
        <taxon>Tannerella</taxon>
    </lineage>
</organism>
<name>A0A1D3UHD2_TANFO</name>
<dbReference type="InterPro" id="IPR025646">
    <property type="entry name" value="DUF4350"/>
</dbReference>
<feature type="domain" description="DUF4350" evidence="2">
    <location>
        <begin position="157"/>
        <end position="344"/>
    </location>
</feature>
<evidence type="ECO:0000256" key="1">
    <source>
        <dbReference type="SAM" id="Phobius"/>
    </source>
</evidence>
<evidence type="ECO:0000259" key="2">
    <source>
        <dbReference type="Pfam" id="PF14258"/>
    </source>
</evidence>
<proteinExistence type="predicted"/>
<feature type="transmembrane region" description="Helical" evidence="1">
    <location>
        <begin position="382"/>
        <end position="399"/>
    </location>
</feature>
<dbReference type="AlphaFoldDB" id="A0A1D3UHD2"/>
<dbReference type="Proteomes" id="UP000182057">
    <property type="component" value="Unassembled WGS sequence"/>
</dbReference>
<keyword evidence="1" id="KW-0472">Membrane</keyword>